<evidence type="ECO:0000313" key="3">
    <source>
        <dbReference type="Proteomes" id="UP001446871"/>
    </source>
</evidence>
<protein>
    <recommendedName>
        <fullName evidence="4">AA1-like domain-containing protein</fullName>
    </recommendedName>
</protein>
<evidence type="ECO:0000313" key="2">
    <source>
        <dbReference type="EMBL" id="KAK8082592.1"/>
    </source>
</evidence>
<proteinExistence type="predicted"/>
<accession>A0ABR1WGG3</accession>
<dbReference type="EMBL" id="JAQQWM010000001">
    <property type="protein sequence ID" value="KAK8082592.1"/>
    <property type="molecule type" value="Genomic_DNA"/>
</dbReference>
<dbReference type="Proteomes" id="UP001446871">
    <property type="component" value="Unassembled WGS sequence"/>
</dbReference>
<name>A0ABR1WGG3_9PEZI</name>
<organism evidence="2 3">
    <name type="scientific">Apiospora saccharicola</name>
    <dbReference type="NCBI Taxonomy" id="335842"/>
    <lineage>
        <taxon>Eukaryota</taxon>
        <taxon>Fungi</taxon>
        <taxon>Dikarya</taxon>
        <taxon>Ascomycota</taxon>
        <taxon>Pezizomycotina</taxon>
        <taxon>Sordariomycetes</taxon>
        <taxon>Xylariomycetidae</taxon>
        <taxon>Amphisphaeriales</taxon>
        <taxon>Apiosporaceae</taxon>
        <taxon>Apiospora</taxon>
    </lineage>
</organism>
<sequence length="159" mass="16758">MRVLAAVTAVLSSSISLSAAAPHTRANIPSEINIVGFAASTEAMKPDAQVSFTASVLGGSVTTNCAFYGRAAEGGLLPDVSWRACDDAAFQWQFRHEPSRPGSSGPYLLVVTYQVDAQTGQRVAGFKEWQVSVFAISQSTDGTSQAYNGESDFSITNLS</sequence>
<feature type="signal peptide" evidence="1">
    <location>
        <begin position="1"/>
        <end position="20"/>
    </location>
</feature>
<evidence type="ECO:0000256" key="1">
    <source>
        <dbReference type="SAM" id="SignalP"/>
    </source>
</evidence>
<comment type="caution">
    <text evidence="2">The sequence shown here is derived from an EMBL/GenBank/DDBJ whole genome shotgun (WGS) entry which is preliminary data.</text>
</comment>
<keyword evidence="1" id="KW-0732">Signal</keyword>
<gene>
    <name evidence="2" type="ORF">PG996_001373</name>
</gene>
<keyword evidence="3" id="KW-1185">Reference proteome</keyword>
<feature type="chain" id="PRO_5046262560" description="AA1-like domain-containing protein" evidence="1">
    <location>
        <begin position="21"/>
        <end position="159"/>
    </location>
</feature>
<evidence type="ECO:0008006" key="4">
    <source>
        <dbReference type="Google" id="ProtNLM"/>
    </source>
</evidence>
<reference evidence="2 3" key="1">
    <citation type="submission" date="2023-01" db="EMBL/GenBank/DDBJ databases">
        <title>Analysis of 21 Apiospora genomes using comparative genomics revels a genus with tremendous synthesis potential of carbohydrate active enzymes and secondary metabolites.</title>
        <authorList>
            <person name="Sorensen T."/>
        </authorList>
    </citation>
    <scope>NUCLEOTIDE SEQUENCE [LARGE SCALE GENOMIC DNA]</scope>
    <source>
        <strain evidence="2 3">CBS 83171</strain>
    </source>
</reference>